<keyword evidence="2" id="KW-0378">Hydrolase</keyword>
<comment type="caution">
    <text evidence="2">The sequence shown here is derived from an EMBL/GenBank/DDBJ whole genome shotgun (WGS) entry which is preliminary data.</text>
</comment>
<sequence>MSADKQPFFKTERGDTLNGNCHFIFGASVGASLAMNIDKLDFFFPRIMDTPEMAVLFVMGGLLGGIFPDIDNPTSYVGKLTAPVSRWLGKVSAAMGKEGWNHRGILHDPIVYLIGLFLCTFQFTPLIGFFVGCLSHLFLDMFNPVGIPFLFGVKHLRLAKIPSSSKQAITLTWIATGAVFFAGLAGCFYPALLS</sequence>
<reference evidence="2 3" key="1">
    <citation type="submission" date="2018-08" db="EMBL/GenBank/DDBJ databases">
        <title>A genome reference for cultivated species of the human gut microbiota.</title>
        <authorList>
            <person name="Zou Y."/>
            <person name="Xue W."/>
            <person name="Luo G."/>
        </authorList>
    </citation>
    <scope>NUCLEOTIDE SEQUENCE [LARGE SCALE GENOMIC DNA]</scope>
    <source>
        <strain evidence="2 3">AF22-21</strain>
    </source>
</reference>
<keyword evidence="1" id="KW-0812">Transmembrane</keyword>
<feature type="transmembrane region" description="Helical" evidence="1">
    <location>
        <begin position="110"/>
        <end position="131"/>
    </location>
</feature>
<organism evidence="2 3">
    <name type="scientific">Coprococcus eutactus</name>
    <dbReference type="NCBI Taxonomy" id="33043"/>
    <lineage>
        <taxon>Bacteria</taxon>
        <taxon>Bacillati</taxon>
        <taxon>Bacillota</taxon>
        <taxon>Clostridia</taxon>
        <taxon>Lachnospirales</taxon>
        <taxon>Lachnospiraceae</taxon>
        <taxon>Coprococcus</taxon>
    </lineage>
</organism>
<dbReference type="Proteomes" id="UP000283295">
    <property type="component" value="Unassembled WGS sequence"/>
</dbReference>
<feature type="transmembrane region" description="Helical" evidence="1">
    <location>
        <begin position="168"/>
        <end position="192"/>
    </location>
</feature>
<protein>
    <submittedName>
        <fullName evidence="2">Metal-dependent hydrolase</fullName>
    </submittedName>
</protein>
<dbReference type="OrthoDB" id="5459053at2"/>
<evidence type="ECO:0000313" key="3">
    <source>
        <dbReference type="Proteomes" id="UP000283295"/>
    </source>
</evidence>
<dbReference type="InterPro" id="IPR007404">
    <property type="entry name" value="YdjM-like"/>
</dbReference>
<dbReference type="EMBL" id="QRVK01000001">
    <property type="protein sequence ID" value="RGS44379.1"/>
    <property type="molecule type" value="Genomic_DNA"/>
</dbReference>
<dbReference type="GO" id="GO:0016787">
    <property type="term" value="F:hydrolase activity"/>
    <property type="evidence" value="ECO:0007669"/>
    <property type="project" value="UniProtKB-KW"/>
</dbReference>
<dbReference type="Pfam" id="PF04307">
    <property type="entry name" value="YdjM"/>
    <property type="match status" value="1"/>
</dbReference>
<keyword evidence="1" id="KW-0472">Membrane</keyword>
<keyword evidence="1" id="KW-1133">Transmembrane helix</keyword>
<evidence type="ECO:0000256" key="1">
    <source>
        <dbReference type="SAM" id="Phobius"/>
    </source>
</evidence>
<evidence type="ECO:0000313" key="2">
    <source>
        <dbReference type="EMBL" id="RGS44379.1"/>
    </source>
</evidence>
<accession>A0A3R6A2F3</accession>
<gene>
    <name evidence="2" type="ORF">DWX94_00895</name>
</gene>
<name>A0A3R6A2F3_9FIRM</name>
<proteinExistence type="predicted"/>
<dbReference type="AlphaFoldDB" id="A0A3R6A2F3"/>